<evidence type="ECO:0000259" key="4">
    <source>
        <dbReference type="PROSITE" id="PS51118"/>
    </source>
</evidence>
<feature type="domain" description="HTH hxlR-type" evidence="4">
    <location>
        <begin position="1"/>
        <end position="76"/>
    </location>
</feature>
<name>A0A3L7APL2_9MICO</name>
<dbReference type="GO" id="GO:0003677">
    <property type="term" value="F:DNA binding"/>
    <property type="evidence" value="ECO:0007669"/>
    <property type="project" value="UniProtKB-KW"/>
</dbReference>
<reference evidence="5 6" key="1">
    <citation type="submission" date="2018-10" db="EMBL/GenBank/DDBJ databases">
        <authorList>
            <person name="Li J."/>
        </authorList>
    </citation>
    <scope>NUCLEOTIDE SEQUENCE [LARGE SCALE GENOMIC DNA]</scope>
    <source>
        <strain evidence="5 6">JCM 11654</strain>
    </source>
</reference>
<evidence type="ECO:0000313" key="5">
    <source>
        <dbReference type="EMBL" id="RLP82453.1"/>
    </source>
</evidence>
<keyword evidence="6" id="KW-1185">Reference proteome</keyword>
<gene>
    <name evidence="5" type="ORF">D9V34_10590</name>
</gene>
<dbReference type="InterPro" id="IPR036390">
    <property type="entry name" value="WH_DNA-bd_sf"/>
</dbReference>
<dbReference type="PANTHER" id="PTHR33204:SF37">
    <property type="entry name" value="HTH-TYPE TRANSCRIPTIONAL REGULATOR YODB"/>
    <property type="match status" value="1"/>
</dbReference>
<dbReference type="PANTHER" id="PTHR33204">
    <property type="entry name" value="TRANSCRIPTIONAL REGULATOR, MARR FAMILY"/>
    <property type="match status" value="1"/>
</dbReference>
<sequence>MIVISLVAGPLRFGELHTRIEGISKKVLTDTLRSLERDGMLIRADGRYELTELGRTLEEPLKALQIWAESHIEDVLDNRDRYDSAADEIVLVAHLL</sequence>
<comment type="caution">
    <text evidence="5">The sequence shown here is derived from an EMBL/GenBank/DDBJ whole genome shotgun (WGS) entry which is preliminary data.</text>
</comment>
<keyword evidence="1" id="KW-0805">Transcription regulation</keyword>
<evidence type="ECO:0000256" key="2">
    <source>
        <dbReference type="ARBA" id="ARBA00023125"/>
    </source>
</evidence>
<keyword evidence="3" id="KW-0804">Transcription</keyword>
<accession>A0A3L7APL2</accession>
<dbReference type="OrthoDB" id="370168at2"/>
<evidence type="ECO:0000256" key="3">
    <source>
        <dbReference type="ARBA" id="ARBA00023163"/>
    </source>
</evidence>
<dbReference type="SUPFAM" id="SSF46785">
    <property type="entry name" value="Winged helix' DNA-binding domain"/>
    <property type="match status" value="1"/>
</dbReference>
<keyword evidence="2" id="KW-0238">DNA-binding</keyword>
<proteinExistence type="predicted"/>
<dbReference type="AlphaFoldDB" id="A0A3L7APL2"/>
<protein>
    <submittedName>
        <fullName evidence="5">Transcriptional regulator</fullName>
    </submittedName>
</protein>
<dbReference type="Pfam" id="PF01638">
    <property type="entry name" value="HxlR"/>
    <property type="match status" value="1"/>
</dbReference>
<dbReference type="Gene3D" id="1.10.10.10">
    <property type="entry name" value="Winged helix-like DNA-binding domain superfamily/Winged helix DNA-binding domain"/>
    <property type="match status" value="1"/>
</dbReference>
<organism evidence="5 6">
    <name type="scientific">Mycetocola lacteus</name>
    <dbReference type="NCBI Taxonomy" id="76637"/>
    <lineage>
        <taxon>Bacteria</taxon>
        <taxon>Bacillati</taxon>
        <taxon>Actinomycetota</taxon>
        <taxon>Actinomycetes</taxon>
        <taxon>Micrococcales</taxon>
        <taxon>Microbacteriaceae</taxon>
        <taxon>Mycetocola</taxon>
    </lineage>
</organism>
<evidence type="ECO:0000313" key="6">
    <source>
        <dbReference type="Proteomes" id="UP000269438"/>
    </source>
</evidence>
<dbReference type="PROSITE" id="PS51118">
    <property type="entry name" value="HTH_HXLR"/>
    <property type="match status" value="1"/>
</dbReference>
<evidence type="ECO:0000256" key="1">
    <source>
        <dbReference type="ARBA" id="ARBA00023015"/>
    </source>
</evidence>
<dbReference type="InterPro" id="IPR002577">
    <property type="entry name" value="HTH_HxlR"/>
</dbReference>
<dbReference type="InterPro" id="IPR036388">
    <property type="entry name" value="WH-like_DNA-bd_sf"/>
</dbReference>
<dbReference type="Proteomes" id="UP000269438">
    <property type="component" value="Unassembled WGS sequence"/>
</dbReference>
<dbReference type="EMBL" id="RCUY01000009">
    <property type="protein sequence ID" value="RLP82453.1"/>
    <property type="molecule type" value="Genomic_DNA"/>
</dbReference>